<accession>A0ABQ3UXD3</accession>
<keyword evidence="3" id="KW-1185">Reference proteome</keyword>
<proteinExistence type="predicted"/>
<organism evidence="2 3">
    <name type="scientific">Ktedonobacter robiniae</name>
    <dbReference type="NCBI Taxonomy" id="2778365"/>
    <lineage>
        <taxon>Bacteria</taxon>
        <taxon>Bacillati</taxon>
        <taxon>Chloroflexota</taxon>
        <taxon>Ktedonobacteria</taxon>
        <taxon>Ktedonobacterales</taxon>
        <taxon>Ktedonobacteraceae</taxon>
        <taxon>Ktedonobacter</taxon>
    </lineage>
</organism>
<sequence>MLLKHGCMVPVALPWRGSTVIRCGRRWAELERYIPHQKPEPTFNSYLWLFESMGTLHRVLAAYEGSVPRSLAATYGPPDTLRRWLSVTQAAVQSDDEATSVALLLRWLVNQLRQQWLPASRLPQQFIHGDVRLGNVCQDNQGQTIYFDFGFLAYRPRVHGLAYALAFMVLALDLHQTPAEFAWESVTWLVEAYEDAAYWRLTEEERRALVPYTAAVPLFAAALDGFSNDPVSQLLSRLPFLRLSEWLLAHPEAMRR</sequence>
<evidence type="ECO:0000313" key="3">
    <source>
        <dbReference type="Proteomes" id="UP000654345"/>
    </source>
</evidence>
<dbReference type="EMBL" id="BNJG01000002">
    <property type="protein sequence ID" value="GHO57539.1"/>
    <property type="molecule type" value="Genomic_DNA"/>
</dbReference>
<feature type="domain" description="Aminoglycoside phosphotransferase" evidence="1">
    <location>
        <begin position="54"/>
        <end position="179"/>
    </location>
</feature>
<dbReference type="Gene3D" id="3.90.1200.10">
    <property type="match status" value="1"/>
</dbReference>
<dbReference type="Proteomes" id="UP000654345">
    <property type="component" value="Unassembled WGS sequence"/>
</dbReference>
<reference evidence="2 3" key="1">
    <citation type="journal article" date="2021" name="Int. J. Syst. Evol. Microbiol.">
        <title>Reticulibacter mediterranei gen. nov., sp. nov., within the new family Reticulibacteraceae fam. nov., and Ktedonospora formicarum gen. nov., sp. nov., Ktedonobacter robiniae sp. nov., Dictyobacter formicarum sp. nov. and Dictyobacter arantiisoli sp. nov., belonging to the class Ktedonobacteria.</title>
        <authorList>
            <person name="Yabe S."/>
            <person name="Zheng Y."/>
            <person name="Wang C.M."/>
            <person name="Sakai Y."/>
            <person name="Abe K."/>
            <person name="Yokota A."/>
            <person name="Donadio S."/>
            <person name="Cavaletti L."/>
            <person name="Monciardini P."/>
        </authorList>
    </citation>
    <scope>NUCLEOTIDE SEQUENCE [LARGE SCALE GENOMIC DNA]</scope>
    <source>
        <strain evidence="2 3">SOSP1-30</strain>
    </source>
</reference>
<dbReference type="InterPro" id="IPR002575">
    <property type="entry name" value="Aminoglycoside_PTrfase"/>
</dbReference>
<evidence type="ECO:0000313" key="2">
    <source>
        <dbReference type="EMBL" id="GHO57539.1"/>
    </source>
</evidence>
<protein>
    <recommendedName>
        <fullName evidence="1">Aminoglycoside phosphotransferase domain-containing protein</fullName>
    </recommendedName>
</protein>
<evidence type="ECO:0000259" key="1">
    <source>
        <dbReference type="Pfam" id="PF01636"/>
    </source>
</evidence>
<dbReference type="SUPFAM" id="SSF56112">
    <property type="entry name" value="Protein kinase-like (PK-like)"/>
    <property type="match status" value="1"/>
</dbReference>
<dbReference type="Pfam" id="PF01636">
    <property type="entry name" value="APH"/>
    <property type="match status" value="1"/>
</dbReference>
<dbReference type="InterPro" id="IPR011009">
    <property type="entry name" value="Kinase-like_dom_sf"/>
</dbReference>
<gene>
    <name evidence="2" type="ORF">KSB_60140</name>
</gene>
<comment type="caution">
    <text evidence="2">The sequence shown here is derived from an EMBL/GenBank/DDBJ whole genome shotgun (WGS) entry which is preliminary data.</text>
</comment>
<name>A0ABQ3UXD3_9CHLR</name>